<evidence type="ECO:0000259" key="5">
    <source>
        <dbReference type="Pfam" id="PF00151"/>
    </source>
</evidence>
<feature type="domain" description="Lipase" evidence="5">
    <location>
        <begin position="6"/>
        <end position="62"/>
    </location>
</feature>
<dbReference type="InterPro" id="IPR013818">
    <property type="entry name" value="Lipase"/>
</dbReference>
<name>A0A9J6H0Y5_HAELO</name>
<dbReference type="Pfam" id="PF00151">
    <property type="entry name" value="Lipase"/>
    <property type="match status" value="1"/>
</dbReference>
<evidence type="ECO:0000313" key="7">
    <source>
        <dbReference type="Proteomes" id="UP000821853"/>
    </source>
</evidence>
<dbReference type="InterPro" id="IPR000734">
    <property type="entry name" value="TAG_lipase"/>
</dbReference>
<dbReference type="InterPro" id="IPR029058">
    <property type="entry name" value="AB_hydrolase_fold"/>
</dbReference>
<comment type="subcellular location">
    <subcellularLocation>
        <location evidence="1">Secreted</location>
    </subcellularLocation>
</comment>
<keyword evidence="7" id="KW-1185">Reference proteome</keyword>
<keyword evidence="3" id="KW-0964">Secreted</keyword>
<sequence>MLFEGTNVSLSRHDAKFVDVIHTNMGDIKTLQLGLRGTQGHVDFYPNGGDYQPGCSKHPNINIFSLLNVSSPNAALLSVMGEKCFHFLFAFLQVPNNYGHGKIYHY</sequence>
<dbReference type="PANTHER" id="PTHR11610">
    <property type="entry name" value="LIPASE"/>
    <property type="match status" value="1"/>
</dbReference>
<reference evidence="6 7" key="1">
    <citation type="journal article" date="2020" name="Cell">
        <title>Large-Scale Comparative Analyses of Tick Genomes Elucidate Their Genetic Diversity and Vector Capacities.</title>
        <authorList>
            <consortium name="Tick Genome and Microbiome Consortium (TIGMIC)"/>
            <person name="Jia N."/>
            <person name="Wang J."/>
            <person name="Shi W."/>
            <person name="Du L."/>
            <person name="Sun Y."/>
            <person name="Zhan W."/>
            <person name="Jiang J.F."/>
            <person name="Wang Q."/>
            <person name="Zhang B."/>
            <person name="Ji P."/>
            <person name="Bell-Sakyi L."/>
            <person name="Cui X.M."/>
            <person name="Yuan T.T."/>
            <person name="Jiang B.G."/>
            <person name="Yang W.F."/>
            <person name="Lam T.T."/>
            <person name="Chang Q.C."/>
            <person name="Ding S.J."/>
            <person name="Wang X.J."/>
            <person name="Zhu J.G."/>
            <person name="Ruan X.D."/>
            <person name="Zhao L."/>
            <person name="Wei J.T."/>
            <person name="Ye R.Z."/>
            <person name="Que T.C."/>
            <person name="Du C.H."/>
            <person name="Zhou Y.H."/>
            <person name="Cheng J.X."/>
            <person name="Dai P.F."/>
            <person name="Guo W.B."/>
            <person name="Han X.H."/>
            <person name="Huang E.J."/>
            <person name="Li L.F."/>
            <person name="Wei W."/>
            <person name="Gao Y.C."/>
            <person name="Liu J.Z."/>
            <person name="Shao H.Z."/>
            <person name="Wang X."/>
            <person name="Wang C.C."/>
            <person name="Yang T.C."/>
            <person name="Huo Q.B."/>
            <person name="Li W."/>
            <person name="Chen H.Y."/>
            <person name="Chen S.E."/>
            <person name="Zhou L.G."/>
            <person name="Ni X.B."/>
            <person name="Tian J.H."/>
            <person name="Sheng Y."/>
            <person name="Liu T."/>
            <person name="Pan Y.S."/>
            <person name="Xia L.Y."/>
            <person name="Li J."/>
            <person name="Zhao F."/>
            <person name="Cao W.C."/>
        </authorList>
    </citation>
    <scope>NUCLEOTIDE SEQUENCE [LARGE SCALE GENOMIC DNA]</scope>
    <source>
        <strain evidence="6">HaeL-2018</strain>
    </source>
</reference>
<evidence type="ECO:0000256" key="4">
    <source>
        <dbReference type="RuleBase" id="RU004262"/>
    </source>
</evidence>
<dbReference type="GO" id="GO:0016042">
    <property type="term" value="P:lipid catabolic process"/>
    <property type="evidence" value="ECO:0007669"/>
    <property type="project" value="TreeGrafter"/>
</dbReference>
<proteinExistence type="inferred from homology"/>
<protein>
    <recommendedName>
        <fullName evidence="5">Lipase domain-containing protein</fullName>
    </recommendedName>
</protein>
<comment type="caution">
    <text evidence="6">The sequence shown here is derived from an EMBL/GenBank/DDBJ whole genome shotgun (WGS) entry which is preliminary data.</text>
</comment>
<evidence type="ECO:0000313" key="6">
    <source>
        <dbReference type="EMBL" id="KAH9384359.1"/>
    </source>
</evidence>
<dbReference type="OrthoDB" id="6422033at2759"/>
<evidence type="ECO:0000256" key="1">
    <source>
        <dbReference type="ARBA" id="ARBA00004613"/>
    </source>
</evidence>
<dbReference type="Gene3D" id="3.40.50.1820">
    <property type="entry name" value="alpha/beta hydrolase"/>
    <property type="match status" value="1"/>
</dbReference>
<dbReference type="Proteomes" id="UP000821853">
    <property type="component" value="Unassembled WGS sequence"/>
</dbReference>
<evidence type="ECO:0000256" key="3">
    <source>
        <dbReference type="ARBA" id="ARBA00022525"/>
    </source>
</evidence>
<dbReference type="GO" id="GO:0005615">
    <property type="term" value="C:extracellular space"/>
    <property type="evidence" value="ECO:0007669"/>
    <property type="project" value="TreeGrafter"/>
</dbReference>
<dbReference type="EMBL" id="JABSTR010002209">
    <property type="protein sequence ID" value="KAH9384359.1"/>
    <property type="molecule type" value="Genomic_DNA"/>
</dbReference>
<dbReference type="PANTHER" id="PTHR11610:SF173">
    <property type="entry name" value="LIPASE DOMAIN-CONTAINING PROTEIN-RELATED"/>
    <property type="match status" value="1"/>
</dbReference>
<dbReference type="VEuPathDB" id="VectorBase:HLOH_054730"/>
<dbReference type="GO" id="GO:0016298">
    <property type="term" value="F:lipase activity"/>
    <property type="evidence" value="ECO:0007669"/>
    <property type="project" value="InterPro"/>
</dbReference>
<dbReference type="AlphaFoldDB" id="A0A9J6H0Y5"/>
<accession>A0A9J6H0Y5</accession>
<evidence type="ECO:0000256" key="2">
    <source>
        <dbReference type="ARBA" id="ARBA00010701"/>
    </source>
</evidence>
<gene>
    <name evidence="6" type="ORF">HPB48_026366</name>
</gene>
<comment type="similarity">
    <text evidence="2 4">Belongs to the AB hydrolase superfamily. Lipase family.</text>
</comment>
<dbReference type="SUPFAM" id="SSF53474">
    <property type="entry name" value="alpha/beta-Hydrolases"/>
    <property type="match status" value="1"/>
</dbReference>
<organism evidence="6 7">
    <name type="scientific">Haemaphysalis longicornis</name>
    <name type="common">Bush tick</name>
    <dbReference type="NCBI Taxonomy" id="44386"/>
    <lineage>
        <taxon>Eukaryota</taxon>
        <taxon>Metazoa</taxon>
        <taxon>Ecdysozoa</taxon>
        <taxon>Arthropoda</taxon>
        <taxon>Chelicerata</taxon>
        <taxon>Arachnida</taxon>
        <taxon>Acari</taxon>
        <taxon>Parasitiformes</taxon>
        <taxon>Ixodida</taxon>
        <taxon>Ixodoidea</taxon>
        <taxon>Ixodidae</taxon>
        <taxon>Haemaphysalinae</taxon>
        <taxon>Haemaphysalis</taxon>
    </lineage>
</organism>